<dbReference type="Gene3D" id="1.10.510.10">
    <property type="entry name" value="Transferase(Phosphotransferase) domain 1"/>
    <property type="match status" value="1"/>
</dbReference>
<dbReference type="InterPro" id="IPR001245">
    <property type="entry name" value="Ser-Thr/Tyr_kinase_cat_dom"/>
</dbReference>
<feature type="domain" description="Protein kinase" evidence="8">
    <location>
        <begin position="3"/>
        <end position="126"/>
    </location>
</feature>
<evidence type="ECO:0000256" key="1">
    <source>
        <dbReference type="ARBA" id="ARBA00004479"/>
    </source>
</evidence>
<dbReference type="InterPro" id="IPR011009">
    <property type="entry name" value="Kinase-like_dom_sf"/>
</dbReference>
<dbReference type="PROSITE" id="PS50011">
    <property type="entry name" value="PROTEIN_KINASE_DOM"/>
    <property type="match status" value="1"/>
</dbReference>
<comment type="subcellular location">
    <subcellularLocation>
        <location evidence="1">Membrane</location>
        <topology evidence="1">Single-pass type I membrane protein</topology>
    </subcellularLocation>
</comment>
<sequence>MSRGFQNRLGEGGYGSVYKGKLRSRSLEAIKMLEKSKANGQDFINEVSISTIKRIHHVNVVQLVCYCVKGSKHALLYNFMSNGSLDKYPFSSEGIDSLDCKTMCEISREVACGIEYLNQRYASLAF</sequence>
<evidence type="ECO:0000313" key="10">
    <source>
        <dbReference type="EMBL" id="KAH7529407.1"/>
    </source>
</evidence>
<organism evidence="10 11">
    <name type="scientific">Ziziphus jujuba var. spinosa</name>
    <dbReference type="NCBI Taxonomy" id="714518"/>
    <lineage>
        <taxon>Eukaryota</taxon>
        <taxon>Viridiplantae</taxon>
        <taxon>Streptophyta</taxon>
        <taxon>Embryophyta</taxon>
        <taxon>Tracheophyta</taxon>
        <taxon>Spermatophyta</taxon>
        <taxon>Magnoliopsida</taxon>
        <taxon>eudicotyledons</taxon>
        <taxon>Gunneridae</taxon>
        <taxon>Pentapetalae</taxon>
        <taxon>rosids</taxon>
        <taxon>fabids</taxon>
        <taxon>Rosales</taxon>
        <taxon>Rhamnaceae</taxon>
        <taxon>Paliureae</taxon>
        <taxon>Ziziphus</taxon>
    </lineage>
</organism>
<dbReference type="GO" id="GO:0016020">
    <property type="term" value="C:membrane"/>
    <property type="evidence" value="ECO:0007669"/>
    <property type="project" value="UniProtKB-SubCell"/>
</dbReference>
<keyword evidence="5" id="KW-1133">Transmembrane helix</keyword>
<reference evidence="10" key="1">
    <citation type="journal article" date="2021" name="Front. Plant Sci.">
        <title>Chromosome-Scale Genome Assembly for Chinese Sour Jujube and Insights Into Its Genome Evolution and Domestication Signature.</title>
        <authorList>
            <person name="Shen L.-Y."/>
            <person name="Luo H."/>
            <person name="Wang X.-L."/>
            <person name="Wang X.-M."/>
            <person name="Qiu X.-J."/>
            <person name="Liu H."/>
            <person name="Zhou S.-S."/>
            <person name="Jia K.-H."/>
            <person name="Nie S."/>
            <person name="Bao Y.-T."/>
            <person name="Zhang R.-G."/>
            <person name="Yun Q.-Z."/>
            <person name="Chai Y.-H."/>
            <person name="Lu J.-Y."/>
            <person name="Li Y."/>
            <person name="Zhao S.-W."/>
            <person name="Mao J.-F."/>
            <person name="Jia S.-G."/>
            <person name="Mao Y.-M."/>
        </authorList>
    </citation>
    <scope>NUCLEOTIDE SEQUENCE</scope>
    <source>
        <strain evidence="10">AT0</strain>
        <tissue evidence="10">Leaf</tissue>
    </source>
</reference>
<evidence type="ECO:0000256" key="3">
    <source>
        <dbReference type="ARBA" id="ARBA00022692"/>
    </source>
</evidence>
<dbReference type="GO" id="GO:0005524">
    <property type="term" value="F:ATP binding"/>
    <property type="evidence" value="ECO:0007669"/>
    <property type="project" value="InterPro"/>
</dbReference>
<evidence type="ECO:0000259" key="8">
    <source>
        <dbReference type="PROSITE" id="PS50011"/>
    </source>
</evidence>
<dbReference type="Pfam" id="PF07714">
    <property type="entry name" value="PK_Tyr_Ser-Thr"/>
    <property type="match status" value="1"/>
</dbReference>
<dbReference type="InterPro" id="IPR045874">
    <property type="entry name" value="LRK10/LRL21-25-like"/>
</dbReference>
<keyword evidence="4" id="KW-0732">Signal</keyword>
<dbReference type="GO" id="GO:0004674">
    <property type="term" value="F:protein serine/threonine kinase activity"/>
    <property type="evidence" value="ECO:0007669"/>
    <property type="project" value="UniProtKB-KW"/>
</dbReference>
<dbReference type="EMBL" id="JAEACU010000005">
    <property type="protein sequence ID" value="KAH7529407.1"/>
    <property type="molecule type" value="Genomic_DNA"/>
</dbReference>
<protein>
    <recommendedName>
        <fullName evidence="8">Protein kinase domain-containing protein</fullName>
    </recommendedName>
</protein>
<dbReference type="InterPro" id="IPR000719">
    <property type="entry name" value="Prot_kinase_dom"/>
</dbReference>
<evidence type="ECO:0000313" key="11">
    <source>
        <dbReference type="Proteomes" id="UP000813462"/>
    </source>
</evidence>
<evidence type="ECO:0000256" key="2">
    <source>
        <dbReference type="ARBA" id="ARBA00022527"/>
    </source>
</evidence>
<evidence type="ECO:0000313" key="9">
    <source>
        <dbReference type="EMBL" id="KAH7529398.1"/>
    </source>
</evidence>
<dbReference type="EMBL" id="JAEACU010000005">
    <property type="protein sequence ID" value="KAH7529398.1"/>
    <property type="molecule type" value="Genomic_DNA"/>
</dbReference>
<dbReference type="PANTHER" id="PTHR27009">
    <property type="entry name" value="RUST RESISTANCE KINASE LR10-RELATED"/>
    <property type="match status" value="1"/>
</dbReference>
<keyword evidence="6" id="KW-0472">Membrane</keyword>
<accession>A0A978VGB8</accession>
<evidence type="ECO:0000256" key="4">
    <source>
        <dbReference type="ARBA" id="ARBA00022729"/>
    </source>
</evidence>
<comment type="caution">
    <text evidence="10">The sequence shown here is derived from an EMBL/GenBank/DDBJ whole genome shotgun (WGS) entry which is preliminary data.</text>
</comment>
<evidence type="ECO:0000256" key="7">
    <source>
        <dbReference type="ARBA" id="ARBA00023180"/>
    </source>
</evidence>
<name>A0A978VGB8_ZIZJJ</name>
<keyword evidence="7" id="KW-0325">Glycoprotein</keyword>
<evidence type="ECO:0000256" key="6">
    <source>
        <dbReference type="ARBA" id="ARBA00023136"/>
    </source>
</evidence>
<dbReference type="Proteomes" id="UP000813462">
    <property type="component" value="Unassembled WGS sequence"/>
</dbReference>
<evidence type="ECO:0000256" key="5">
    <source>
        <dbReference type="ARBA" id="ARBA00022989"/>
    </source>
</evidence>
<gene>
    <name evidence="9" type="ORF">FEM48_Zijuj05G0180000</name>
    <name evidence="10" type="ORF">FEM48_Zijuj05G0180900</name>
</gene>
<proteinExistence type="predicted"/>
<keyword evidence="2" id="KW-0723">Serine/threonine-protein kinase</keyword>
<keyword evidence="2" id="KW-0808">Transferase</keyword>
<dbReference type="SUPFAM" id="SSF56112">
    <property type="entry name" value="Protein kinase-like (PK-like)"/>
    <property type="match status" value="1"/>
</dbReference>
<dbReference type="AlphaFoldDB" id="A0A978VGB8"/>
<keyword evidence="3" id="KW-0812">Transmembrane</keyword>
<keyword evidence="2" id="KW-0418">Kinase</keyword>
<dbReference type="OrthoDB" id="1915649at2759"/>